<dbReference type="GO" id="GO:0046872">
    <property type="term" value="F:metal ion binding"/>
    <property type="evidence" value="ECO:0007669"/>
    <property type="project" value="UniProtKB-KW"/>
</dbReference>
<evidence type="ECO:0000256" key="1">
    <source>
        <dbReference type="ARBA" id="ARBA00022729"/>
    </source>
</evidence>
<evidence type="ECO:0000313" key="3">
    <source>
        <dbReference type="EMBL" id="AQK68675.1"/>
    </source>
</evidence>
<feature type="compositionally biased region" description="Pro residues" evidence="2">
    <location>
        <begin position="11"/>
        <end position="25"/>
    </location>
</feature>
<dbReference type="InterPro" id="IPR011050">
    <property type="entry name" value="Pectin_lyase_fold/virulence"/>
</dbReference>
<organism evidence="3">
    <name type="scientific">Zea mays</name>
    <name type="common">Maize</name>
    <dbReference type="NCBI Taxonomy" id="4577"/>
    <lineage>
        <taxon>Eukaryota</taxon>
        <taxon>Viridiplantae</taxon>
        <taxon>Streptophyta</taxon>
        <taxon>Embryophyta</taxon>
        <taxon>Tracheophyta</taxon>
        <taxon>Spermatophyta</taxon>
        <taxon>Magnoliopsida</taxon>
        <taxon>Liliopsida</taxon>
        <taxon>Poales</taxon>
        <taxon>Poaceae</taxon>
        <taxon>PACMAD clade</taxon>
        <taxon>Panicoideae</taxon>
        <taxon>Andropogonodae</taxon>
        <taxon>Andropogoneae</taxon>
        <taxon>Tripsacinae</taxon>
        <taxon>Zea</taxon>
    </lineage>
</organism>
<dbReference type="SUPFAM" id="SSF51126">
    <property type="entry name" value="Pectin lyase-like"/>
    <property type="match status" value="1"/>
</dbReference>
<sequence length="210" mass="23217">MGSRVSGPYMDSPPPPPPRPPSPPRHPPHPQGERHVGGEMLYQDTDHRLRALVGSAEGFGRHAIGGLYGAIHRVTSLQDDGPGSLREACRAEEPLWIVFEVSGTIHLHSYLRVSSYKTIDGRGQRVVLTGKGLRLKSCHHVIICNLVLEGGRGHDVDGIQVKPDSTNIWIDRCTLADYDDGLIDITRQSTDITVSRSFHSSFPCKSYYYI</sequence>
<dbReference type="AlphaFoldDB" id="A0A1D6H1C7"/>
<dbReference type="PANTHER" id="PTHR31683">
    <property type="entry name" value="PECTATE LYASE 18-RELATED"/>
    <property type="match status" value="1"/>
</dbReference>
<gene>
    <name evidence="3" type="ORF">ZEAMMB73_Zm00001d015328</name>
</gene>
<dbReference type="GO" id="GO:0030570">
    <property type="term" value="F:pectate lyase activity"/>
    <property type="evidence" value="ECO:0007669"/>
    <property type="project" value="UniProtKB-EC"/>
</dbReference>
<dbReference type="InterPro" id="IPR018082">
    <property type="entry name" value="AmbAllergen"/>
</dbReference>
<dbReference type="UniPathway" id="UPA00545">
    <property type="reaction ID" value="UER00824"/>
</dbReference>
<dbReference type="Gene3D" id="2.160.20.10">
    <property type="entry name" value="Single-stranded right-handed beta-helix, Pectin lyase-like"/>
    <property type="match status" value="1"/>
</dbReference>
<dbReference type="EMBL" id="CM000781">
    <property type="protein sequence ID" value="AQK68675.1"/>
    <property type="molecule type" value="Genomic_DNA"/>
</dbReference>
<accession>A0A1D6H1C7</accession>
<proteinExistence type="predicted"/>
<dbReference type="InterPro" id="IPR012334">
    <property type="entry name" value="Pectin_lyas_fold"/>
</dbReference>
<protein>
    <submittedName>
        <fullName evidence="3">Pectin lyase-like superfamily protein</fullName>
    </submittedName>
</protein>
<keyword evidence="3" id="KW-0456">Lyase</keyword>
<keyword evidence="1" id="KW-0732">Signal</keyword>
<dbReference type="InterPro" id="IPR045032">
    <property type="entry name" value="PEL"/>
</dbReference>
<dbReference type="PANTHER" id="PTHR31683:SF113">
    <property type="entry name" value="PECTATE LYASE"/>
    <property type="match status" value="1"/>
</dbReference>
<name>A0A1D6H1C7_MAIZE</name>
<feature type="non-terminal residue" evidence="3">
    <location>
        <position position="210"/>
    </location>
</feature>
<dbReference type="ExpressionAtlas" id="A0A1D6H1C7">
    <property type="expression patterns" value="baseline and differential"/>
</dbReference>
<evidence type="ECO:0000256" key="2">
    <source>
        <dbReference type="SAM" id="MobiDB-lite"/>
    </source>
</evidence>
<dbReference type="PRINTS" id="PR00807">
    <property type="entry name" value="AMBALLERGEN"/>
</dbReference>
<reference evidence="3" key="1">
    <citation type="submission" date="2015-12" db="EMBL/GenBank/DDBJ databases">
        <title>Update maize B73 reference genome by single molecule sequencing technologies.</title>
        <authorList>
            <consortium name="Maize Genome Sequencing Project"/>
            <person name="Ware D."/>
        </authorList>
    </citation>
    <scope>NUCLEOTIDE SEQUENCE</scope>
    <source>
        <tissue evidence="3">Seedling</tissue>
    </source>
</reference>
<feature type="region of interest" description="Disordered" evidence="2">
    <location>
        <begin position="1"/>
        <end position="36"/>
    </location>
</feature>
<dbReference type="GO" id="GO:0045490">
    <property type="term" value="P:pectin catabolic process"/>
    <property type="evidence" value="ECO:0007669"/>
    <property type="project" value="UniProtKB-UniPathway"/>
</dbReference>